<keyword evidence="4" id="KW-1185">Reference proteome</keyword>
<evidence type="ECO:0000256" key="2">
    <source>
        <dbReference type="SAM" id="Phobius"/>
    </source>
</evidence>
<reference evidence="3" key="1">
    <citation type="submission" date="2023-07" db="EMBL/GenBank/DDBJ databases">
        <title>Gilvimarinus algae sp. nov., isolated from the surface of Kelp.</title>
        <authorList>
            <person name="Sun Y.Y."/>
            <person name="Gong Y."/>
            <person name="Du Z.J."/>
        </authorList>
    </citation>
    <scope>NUCLEOTIDE SEQUENCE</scope>
    <source>
        <strain evidence="3">SDUM040014</strain>
    </source>
</reference>
<protein>
    <submittedName>
        <fullName evidence="3">Uncharacterized protein</fullName>
    </submittedName>
</protein>
<evidence type="ECO:0000313" key="3">
    <source>
        <dbReference type="EMBL" id="MDO3382229.1"/>
    </source>
</evidence>
<keyword evidence="2" id="KW-0812">Transmembrane</keyword>
<comment type="caution">
    <text evidence="3">The sequence shown here is derived from an EMBL/GenBank/DDBJ whole genome shotgun (WGS) entry which is preliminary data.</text>
</comment>
<gene>
    <name evidence="3" type="ORF">QWI16_08575</name>
</gene>
<dbReference type="RefSeq" id="WP_302712391.1">
    <property type="nucleotide sequence ID" value="NZ_JAULRT010000052.1"/>
</dbReference>
<evidence type="ECO:0000313" key="4">
    <source>
        <dbReference type="Proteomes" id="UP001168380"/>
    </source>
</evidence>
<dbReference type="EMBL" id="JAULRT010000052">
    <property type="protein sequence ID" value="MDO3382229.1"/>
    <property type="molecule type" value="Genomic_DNA"/>
</dbReference>
<keyword evidence="2" id="KW-1133">Transmembrane helix</keyword>
<name>A0ABT8TDN9_9GAMM</name>
<accession>A0ABT8TDN9</accession>
<proteinExistence type="predicted"/>
<organism evidence="3 4">
    <name type="scientific">Gilvimarinus algae</name>
    <dbReference type="NCBI Taxonomy" id="3058037"/>
    <lineage>
        <taxon>Bacteria</taxon>
        <taxon>Pseudomonadati</taxon>
        <taxon>Pseudomonadota</taxon>
        <taxon>Gammaproteobacteria</taxon>
        <taxon>Cellvibrionales</taxon>
        <taxon>Cellvibrionaceae</taxon>
        <taxon>Gilvimarinus</taxon>
    </lineage>
</organism>
<dbReference type="Proteomes" id="UP001168380">
    <property type="component" value="Unassembled WGS sequence"/>
</dbReference>
<feature type="transmembrane region" description="Helical" evidence="2">
    <location>
        <begin position="153"/>
        <end position="173"/>
    </location>
</feature>
<sequence>MFRLVFAGELITGFDRESVIRNLAKLLKQEEQTVRERLFAGQPVAVKKVDTKEQALKWRKAFANAGAVLIVLKQAGEDASAQESLAKGSPAGHLPAEREPAPSEQPSLSMDSQDASDTPIDVDEDDPSATHYEEPTPASEAARSAGIRKRNKVYVLLGAVALALIVVIVLVLWSTKALWQGIELEPNRRDLGAALLTPQTYALARVDIDRLKALEELSGRAANLSALPGDTDKLFDSLAAAGIDMRAQSSYLWLAGYASGRKGDGLMVVEGQFDASKLSRWLGERYSVEQPLPDGLLFTTTNESTCEKSEPRRALIRDDLLVIGGPEAVEAFAQRLEQGVAIAPQVQHWYDLSAEQLASLAVFEPANIGKAAGGMPGFMLKSLGAAASPASGLYLGAETVALPPGVELSVLVESQDEDFLNQSKDAIDARLSELRQQAATNFPETLSLYDRLSVNRTDSGVRAAMRFDENLYRELEQWINSLFSQAFSMGGDDQAPVEEQLDEDPPVFTEQSAEPKPFEHFSALSDAFFKPVAAVGPFALAVDSLELGEDNRIHVNLSARAYELPNVPGRGAAAQLYIGDVVDSAGESLLVVPECGPDANRDAGDIGNPINHSSYIDGEMVSYLRVSGEKSIVLREGTSLGAIAQLSGYIRYPQVTATERIRLRQPLAGQVVEREGVQIRFMESGKHSLSYRFSGDTDRLLHVAALNAQGQPLSSGGALWGDVLFGAGKSASVDFRGEIASVEVVLASDIEERRYPFTLDRLLPQPQASDFPKRQQSWQDAGSWSALAEAEPPSVSYDWSQPAQEVSVGPVLMAVNEASASGGFGFSLAADLYVTNQIPLHTLLSGVRLSVDQLVLAGGEKRAVEVTGFAAFSHDGGYWMNGEYQPDDERPWLKAGVRLGDRDIKAQEAQAIEGHLSIAIPESASTHELAFDLGASWSSDDFSLTVTKFTAEALYLSFSGDISALIGVEAYADKQRVSEQAELEQFFGDAQIKLPLTAVPSHLIIEVGETVQRSRFEFTATLEP</sequence>
<feature type="compositionally biased region" description="Polar residues" evidence="1">
    <location>
        <begin position="104"/>
        <end position="116"/>
    </location>
</feature>
<evidence type="ECO:0000256" key="1">
    <source>
        <dbReference type="SAM" id="MobiDB-lite"/>
    </source>
</evidence>
<feature type="region of interest" description="Disordered" evidence="1">
    <location>
        <begin position="81"/>
        <end position="143"/>
    </location>
</feature>
<keyword evidence="2" id="KW-0472">Membrane</keyword>